<evidence type="ECO:0000313" key="2">
    <source>
        <dbReference type="EMBL" id="RMJ06169.1"/>
    </source>
</evidence>
<dbReference type="SMART" id="SM00028">
    <property type="entry name" value="TPR"/>
    <property type="match status" value="2"/>
</dbReference>
<evidence type="ECO:0000313" key="3">
    <source>
        <dbReference type="Proteomes" id="UP000265903"/>
    </source>
</evidence>
<evidence type="ECO:0000256" key="1">
    <source>
        <dbReference type="PROSITE-ProRule" id="PRU00339"/>
    </source>
</evidence>
<dbReference type="PROSITE" id="PS50005">
    <property type="entry name" value="TPR"/>
    <property type="match status" value="1"/>
</dbReference>
<dbReference type="RefSeq" id="WP_114333629.1">
    <property type="nucleotide sequence ID" value="NZ_QMDL01000001.1"/>
</dbReference>
<protein>
    <submittedName>
        <fullName evidence="2">Tetratricopeptide repeat protein</fullName>
    </submittedName>
</protein>
<sequence>MFNGTRETGLCLLLSAVTLISGCAATSNGPGSETAQLNPVYSPERASVLALEGKQAYDRGDVETAIQTWQSAVELNPADAVTVNNLALVLKDENRFSEAANLLEKGVGASPETAELHYNLAVISELYLLQLDKALVHYKRYQQLSGTEDKSVAGWIADLERRLQ</sequence>
<feature type="repeat" description="TPR" evidence="1">
    <location>
        <begin position="46"/>
        <end position="79"/>
    </location>
</feature>
<comment type="caution">
    <text evidence="2">The sequence shown here is derived from an EMBL/GenBank/DDBJ whole genome shotgun (WGS) entry which is preliminary data.</text>
</comment>
<dbReference type="AlphaFoldDB" id="A0A3M2RLU0"/>
<keyword evidence="3" id="KW-1185">Reference proteome</keyword>
<proteinExistence type="predicted"/>
<dbReference type="Gene3D" id="1.25.40.10">
    <property type="entry name" value="Tetratricopeptide repeat domain"/>
    <property type="match status" value="1"/>
</dbReference>
<dbReference type="OrthoDB" id="255821at2"/>
<dbReference type="InterPro" id="IPR011990">
    <property type="entry name" value="TPR-like_helical_dom_sf"/>
</dbReference>
<dbReference type="PROSITE" id="PS51257">
    <property type="entry name" value="PROKAR_LIPOPROTEIN"/>
    <property type="match status" value="1"/>
</dbReference>
<dbReference type="Proteomes" id="UP000265903">
    <property type="component" value="Unassembled WGS sequence"/>
</dbReference>
<keyword evidence="1" id="KW-0802">TPR repeat</keyword>
<dbReference type="EMBL" id="QMDL01000001">
    <property type="protein sequence ID" value="RMJ06169.1"/>
    <property type="molecule type" value="Genomic_DNA"/>
</dbReference>
<name>A0A3M2RLU0_9GAMM</name>
<dbReference type="Pfam" id="PF13414">
    <property type="entry name" value="TPR_11"/>
    <property type="match status" value="1"/>
</dbReference>
<accession>A0A3M2RLU0</accession>
<organism evidence="2 3">
    <name type="scientific">Marinobacter litoralis</name>
    <dbReference type="NCBI Taxonomy" id="187981"/>
    <lineage>
        <taxon>Bacteria</taxon>
        <taxon>Pseudomonadati</taxon>
        <taxon>Pseudomonadota</taxon>
        <taxon>Gammaproteobacteria</taxon>
        <taxon>Pseudomonadales</taxon>
        <taxon>Marinobacteraceae</taxon>
        <taxon>Marinobacter</taxon>
    </lineage>
</organism>
<gene>
    <name evidence="2" type="ORF">DOQ08_00854</name>
</gene>
<dbReference type="InterPro" id="IPR019734">
    <property type="entry name" value="TPR_rpt"/>
</dbReference>
<dbReference type="SUPFAM" id="SSF48452">
    <property type="entry name" value="TPR-like"/>
    <property type="match status" value="1"/>
</dbReference>
<reference evidence="2 3" key="1">
    <citation type="submission" date="2018-08" db="EMBL/GenBank/DDBJ databases">
        <title>Whole Genome Sequence of the Moderate Halophilic Marine Bacterium Marinobacter litoralis Sw-45.</title>
        <authorList>
            <person name="Musa H."/>
        </authorList>
    </citation>
    <scope>NUCLEOTIDE SEQUENCE [LARGE SCALE GENOMIC DNA]</scope>
    <source>
        <strain evidence="2 3">Sw-45</strain>
    </source>
</reference>